<evidence type="ECO:0000313" key="7">
    <source>
        <dbReference type="Proteomes" id="UP000054166"/>
    </source>
</evidence>
<dbReference type="PRINTS" id="PR00320">
    <property type="entry name" value="GPROTEINBRPT"/>
</dbReference>
<dbReference type="InterPro" id="IPR001680">
    <property type="entry name" value="WD40_rpt"/>
</dbReference>
<evidence type="ECO:0000259" key="5">
    <source>
        <dbReference type="PROSITE" id="PS50837"/>
    </source>
</evidence>
<dbReference type="Gene3D" id="3.40.50.300">
    <property type="entry name" value="P-loop containing nucleotide triphosphate hydrolases"/>
    <property type="match status" value="1"/>
</dbReference>
<dbReference type="PROSITE" id="PS50294">
    <property type="entry name" value="WD_REPEATS_REGION"/>
    <property type="match status" value="4"/>
</dbReference>
<dbReference type="InParanoid" id="A0A0C3F0S1"/>
<evidence type="ECO:0000256" key="2">
    <source>
        <dbReference type="ARBA" id="ARBA00022737"/>
    </source>
</evidence>
<dbReference type="Pfam" id="PF00400">
    <property type="entry name" value="WD40"/>
    <property type="match status" value="8"/>
</dbReference>
<dbReference type="InterPro" id="IPR027417">
    <property type="entry name" value="P-loop_NTPase"/>
</dbReference>
<dbReference type="STRING" id="765440.A0A0C3F0S1"/>
<accession>A0A0C3F0S1</accession>
<dbReference type="InterPro" id="IPR036322">
    <property type="entry name" value="WD40_repeat_dom_sf"/>
</dbReference>
<keyword evidence="7" id="KW-1185">Reference proteome</keyword>
<feature type="repeat" description="WD" evidence="3">
    <location>
        <begin position="636"/>
        <end position="677"/>
    </location>
</feature>
<evidence type="ECO:0000256" key="4">
    <source>
        <dbReference type="SAM" id="MobiDB-lite"/>
    </source>
</evidence>
<dbReference type="InterPro" id="IPR007111">
    <property type="entry name" value="NACHT_NTPase"/>
</dbReference>
<feature type="repeat" description="WD" evidence="3">
    <location>
        <begin position="765"/>
        <end position="806"/>
    </location>
</feature>
<name>A0A0C3F0S1_PILCF</name>
<reference evidence="6 7" key="1">
    <citation type="submission" date="2014-04" db="EMBL/GenBank/DDBJ databases">
        <authorList>
            <consortium name="DOE Joint Genome Institute"/>
            <person name="Kuo A."/>
            <person name="Tarkka M."/>
            <person name="Buscot F."/>
            <person name="Kohler A."/>
            <person name="Nagy L.G."/>
            <person name="Floudas D."/>
            <person name="Copeland A."/>
            <person name="Barry K.W."/>
            <person name="Cichocki N."/>
            <person name="Veneault-Fourrey C."/>
            <person name="LaButti K."/>
            <person name="Lindquist E.A."/>
            <person name="Lipzen A."/>
            <person name="Lundell T."/>
            <person name="Morin E."/>
            <person name="Murat C."/>
            <person name="Sun H."/>
            <person name="Tunlid A."/>
            <person name="Henrissat B."/>
            <person name="Grigoriev I.V."/>
            <person name="Hibbett D.S."/>
            <person name="Martin F."/>
            <person name="Nordberg H.P."/>
            <person name="Cantor M.N."/>
            <person name="Hua S.X."/>
        </authorList>
    </citation>
    <scope>NUCLEOTIDE SEQUENCE [LARGE SCALE GENOMIC DNA]</scope>
    <source>
        <strain evidence="6 7">F 1598</strain>
    </source>
</reference>
<dbReference type="PROSITE" id="PS50082">
    <property type="entry name" value="WD_REPEATS_2"/>
    <property type="match status" value="4"/>
</dbReference>
<dbReference type="PANTHER" id="PTHR19879:SF9">
    <property type="entry name" value="TRANSCRIPTION INITIATION FACTOR TFIID SUBUNIT 5"/>
    <property type="match status" value="1"/>
</dbReference>
<dbReference type="PROSITE" id="PS50837">
    <property type="entry name" value="NACHT"/>
    <property type="match status" value="1"/>
</dbReference>
<protein>
    <recommendedName>
        <fullName evidence="5">NACHT domain-containing protein</fullName>
    </recommendedName>
</protein>
<keyword evidence="1 3" id="KW-0853">WD repeat</keyword>
<dbReference type="Proteomes" id="UP000054166">
    <property type="component" value="Unassembled WGS sequence"/>
</dbReference>
<dbReference type="HOGENOM" id="CLU_000288_6_3_1"/>
<feature type="region of interest" description="Disordered" evidence="4">
    <location>
        <begin position="1265"/>
        <end position="1288"/>
    </location>
</feature>
<dbReference type="Pfam" id="PF24883">
    <property type="entry name" value="NPHP3_N"/>
    <property type="match status" value="1"/>
</dbReference>
<organism evidence="6 7">
    <name type="scientific">Piloderma croceum (strain F 1598)</name>
    <dbReference type="NCBI Taxonomy" id="765440"/>
    <lineage>
        <taxon>Eukaryota</taxon>
        <taxon>Fungi</taxon>
        <taxon>Dikarya</taxon>
        <taxon>Basidiomycota</taxon>
        <taxon>Agaricomycotina</taxon>
        <taxon>Agaricomycetes</taxon>
        <taxon>Agaricomycetidae</taxon>
        <taxon>Atheliales</taxon>
        <taxon>Atheliaceae</taxon>
        <taxon>Piloderma</taxon>
    </lineage>
</organism>
<feature type="domain" description="NACHT" evidence="5">
    <location>
        <begin position="114"/>
        <end position="256"/>
    </location>
</feature>
<evidence type="ECO:0000313" key="6">
    <source>
        <dbReference type="EMBL" id="KIM73744.1"/>
    </source>
</evidence>
<gene>
    <name evidence="6" type="ORF">PILCRDRAFT_719267</name>
</gene>
<sequence length="1288" mass="142982">MEVTFSPGQTASEFTDSSLNLHSITFLFRIYKLGPTPMAFRDVSYFDASYGTLRVNHADRDLYITQINTLDETLRKLEPARMDACTRIECLPGTRTDILQSIDDWQSNTEADQRILWLHGLAGSGKSILATTIANLFSERGYLGAFVFFDRDVKERNQSSNVIRTIAHQLGSFNALFGTSIAAVINDMPRILLSPLSLQFTKLIVEPLSTLPWTGSSVVIVLDALDECADRKLLLAILAAESIRLPSFIRIIITSRDEFDLRAAFAGKVHISVQELDISTERNVEDISAFLQIRMKEIRDANVSLRLPPDWPGDASVRALGQRAAGLFAWASTACHFIDGYDPQHCLGILLQGTPCSKAESALDTLYRTALQSIDLWDDGEFCADFHLIMGTILVAKDPLSHNAIDALLSPKRPSRHIISRLRCVLSWSDTEPIRILHPSFAEFLSDHLRCGSDSWYINTLFHNRSFAIQCLNYLEATLRRNCRDLKLSLAPVNEVLLEATSYACATWMDHVIDIREEEETVANILEKFLFRHLLHWIEGMSILKKSRTTVASVPLLHDWLRLHLPHRTKLHELIGDASQFVRIFASSIEEHPLLVYLGALPFTPKFTLLYKTYNDCDIPWIPGGYNRWPPSLQTFSGYKGRVTCVAFAPDGTQIVTSHRHGEIRVWNVSSGAYICASPIENEKDFTSVAISSDGQRIASGSWDSTVRLWDTGSGKEVLPSMRGHVDGVLSVAFSPNGTQIASGSNDNTICVWDTTSGCQVLPRLCGHMNRVSAVIFTPDGSHIISGSHDRTIRVWDVAHGTETLQTFPHTCHISSLAVSSNGKWIASGFADGTICILDAMTGVIENLCFHSGGHLFGGHLFETHVIFLPNSTKIASILMSDSTRVHVWDAISGTLLSTSARCMGLHGIAISPNGDQLVIEYGDATIGLWNVASAEEEEEYVQSQQRDSIISLAFSHCGKQVATVQANRTVSLWDPHLSDIPAIWKFDTSVLTMAFSSDSTLLAIVLYNRTICIWDTASGQQTTLLQRNNTSNKEVTCVAFSPDGHWIAWGCDDGCDDTTVHLWDLKQEVEISSTREPRGVIFSVIFSPDGMHVLCAQCDSTVSSISIWLWDTTSNTVSHLGLPLERNFFDFSMKFSPDGLYIKIAQGRTEFYKGNIQIWDRSGHCLVGSRNYLHHECVLSNPIIITHDAWIVHVETGTVIGKLPSIVSIRHFAASNTSIAFTTKDQPSTLITMHFPSTTLTSREMWNPAAYEEDSGFEHDFYCGSSAEETSSGHNTDDSDSDNLAVD</sequence>
<dbReference type="CDD" id="cd00200">
    <property type="entry name" value="WD40"/>
    <property type="match status" value="2"/>
</dbReference>
<dbReference type="SUPFAM" id="SSF52540">
    <property type="entry name" value="P-loop containing nucleoside triphosphate hydrolases"/>
    <property type="match status" value="1"/>
</dbReference>
<dbReference type="InterPro" id="IPR020472">
    <property type="entry name" value="WD40_PAC1"/>
</dbReference>
<proteinExistence type="predicted"/>
<feature type="repeat" description="WD" evidence="3">
    <location>
        <begin position="722"/>
        <end position="763"/>
    </location>
</feature>
<dbReference type="Gene3D" id="2.130.10.10">
    <property type="entry name" value="YVTN repeat-like/Quinoprotein amine dehydrogenase"/>
    <property type="match status" value="4"/>
</dbReference>
<dbReference type="InterPro" id="IPR056884">
    <property type="entry name" value="NPHP3-like_N"/>
</dbReference>
<dbReference type="InterPro" id="IPR015943">
    <property type="entry name" value="WD40/YVTN_repeat-like_dom_sf"/>
</dbReference>
<dbReference type="SMART" id="SM00320">
    <property type="entry name" value="WD40"/>
    <property type="match status" value="10"/>
</dbReference>
<reference evidence="7" key="2">
    <citation type="submission" date="2015-01" db="EMBL/GenBank/DDBJ databases">
        <title>Evolutionary Origins and Diversification of the Mycorrhizal Mutualists.</title>
        <authorList>
            <consortium name="DOE Joint Genome Institute"/>
            <consortium name="Mycorrhizal Genomics Consortium"/>
            <person name="Kohler A."/>
            <person name="Kuo A."/>
            <person name="Nagy L.G."/>
            <person name="Floudas D."/>
            <person name="Copeland A."/>
            <person name="Barry K.W."/>
            <person name="Cichocki N."/>
            <person name="Veneault-Fourrey C."/>
            <person name="LaButti K."/>
            <person name="Lindquist E.A."/>
            <person name="Lipzen A."/>
            <person name="Lundell T."/>
            <person name="Morin E."/>
            <person name="Murat C."/>
            <person name="Riley R."/>
            <person name="Ohm R."/>
            <person name="Sun H."/>
            <person name="Tunlid A."/>
            <person name="Henrissat B."/>
            <person name="Grigoriev I.V."/>
            <person name="Hibbett D.S."/>
            <person name="Martin F."/>
        </authorList>
    </citation>
    <scope>NUCLEOTIDE SEQUENCE [LARGE SCALE GENOMIC DNA]</scope>
    <source>
        <strain evidence="7">F 1598</strain>
    </source>
</reference>
<dbReference type="InterPro" id="IPR019775">
    <property type="entry name" value="WD40_repeat_CS"/>
</dbReference>
<evidence type="ECO:0000256" key="3">
    <source>
        <dbReference type="PROSITE-ProRule" id="PRU00221"/>
    </source>
</evidence>
<keyword evidence="2" id="KW-0677">Repeat</keyword>
<dbReference type="EMBL" id="KN833074">
    <property type="protein sequence ID" value="KIM73744.1"/>
    <property type="molecule type" value="Genomic_DNA"/>
</dbReference>
<dbReference type="OrthoDB" id="538223at2759"/>
<dbReference type="SUPFAM" id="SSF50978">
    <property type="entry name" value="WD40 repeat-like"/>
    <property type="match status" value="2"/>
</dbReference>
<evidence type="ECO:0000256" key="1">
    <source>
        <dbReference type="ARBA" id="ARBA00022574"/>
    </source>
</evidence>
<dbReference type="PROSITE" id="PS00678">
    <property type="entry name" value="WD_REPEATS_1"/>
    <property type="match status" value="2"/>
</dbReference>
<feature type="repeat" description="WD" evidence="3">
    <location>
        <begin position="679"/>
        <end position="720"/>
    </location>
</feature>
<dbReference type="PANTHER" id="PTHR19879">
    <property type="entry name" value="TRANSCRIPTION INITIATION FACTOR TFIID"/>
    <property type="match status" value="1"/>
</dbReference>